<gene>
    <name evidence="2" type="ORF">FG486_03205</name>
</gene>
<dbReference type="Gene3D" id="3.60.15.10">
    <property type="entry name" value="Ribonuclease Z/Hydroxyacylglutathione hydrolase-like"/>
    <property type="match status" value="1"/>
</dbReference>
<dbReference type="Proteomes" id="UP000589292">
    <property type="component" value="Unassembled WGS sequence"/>
</dbReference>
<feature type="domain" description="Metallo-beta-lactamase" evidence="1">
    <location>
        <begin position="63"/>
        <end position="287"/>
    </location>
</feature>
<reference evidence="2 3" key="1">
    <citation type="journal article" date="1994" name="Int. J. Syst. Bacteriol.">
        <title>Phylogenetic positions of novel aerobic, bacteriochlorophyll a-containing bacteria and description of Roseococcus thiosulfatophilus gen. nov., sp. nov., Erythromicrobium ramosum gen. nov., sp. nov., and Erythrobacter litoralis sp. nov.</title>
        <authorList>
            <person name="Yurkov V."/>
            <person name="Stackebrandt E."/>
            <person name="Holmes A."/>
            <person name="Fuerst J.A."/>
            <person name="Hugenholtz P."/>
            <person name="Golecki J."/>
            <person name="Gad'on N."/>
            <person name="Gorlenko V.M."/>
            <person name="Kompantseva E.I."/>
            <person name="Drews G."/>
        </authorList>
    </citation>
    <scope>NUCLEOTIDE SEQUENCE [LARGE SCALE GENOMIC DNA]</scope>
    <source>
        <strain evidence="2 3">KR-99</strain>
    </source>
</reference>
<dbReference type="AlphaFoldDB" id="A0A7V8RBC8"/>
<keyword evidence="2" id="KW-0378">Hydrolase</keyword>
<sequence>MARLPHACSCPRDSRMKRSGYWKFALLGVAWLLAVPPAKAACNSPVAMQILGSGGPIAEGSRAGSSALLWLDGKAVLLIDAGSGAFVRYGEAGARFEDHLAIAITHFHADHAADLDAILNSGGFSDRTADLPVIGPVGSDYFPGMRDHLRALFDPQAGAYRYLSGYLDGSEGKVRLLPVEASPDGATLVFEDVARQVKVTAVPVEHGVVPALAYLVEIRGRTIVFAGDQNAMSQGFVDALAGRRPDILVAHNVIPEGEGQPRGLHRPPGSIGEMAAAIDPKLLVLSHNMQRALVRQQEGEAAIRQHYKGPMVVADDLACFAL</sequence>
<dbReference type="GO" id="GO:0042781">
    <property type="term" value="F:3'-tRNA processing endoribonuclease activity"/>
    <property type="evidence" value="ECO:0007669"/>
    <property type="project" value="TreeGrafter"/>
</dbReference>
<accession>A0A7V8RBC8</accession>
<proteinExistence type="predicted"/>
<dbReference type="InterPro" id="IPR036866">
    <property type="entry name" value="RibonucZ/Hydroxyglut_hydro"/>
</dbReference>
<organism evidence="2 3">
    <name type="scientific">Sphingomonas ursincola</name>
    <dbReference type="NCBI Taxonomy" id="56361"/>
    <lineage>
        <taxon>Bacteria</taxon>
        <taxon>Pseudomonadati</taxon>
        <taxon>Pseudomonadota</taxon>
        <taxon>Alphaproteobacteria</taxon>
        <taxon>Sphingomonadales</taxon>
        <taxon>Sphingomonadaceae</taxon>
        <taxon>Sphingomonas</taxon>
    </lineage>
</organism>
<dbReference type="EMBL" id="VDES01000001">
    <property type="protein sequence ID" value="MBA1373332.1"/>
    <property type="molecule type" value="Genomic_DNA"/>
</dbReference>
<dbReference type="SMART" id="SM00849">
    <property type="entry name" value="Lactamase_B"/>
    <property type="match status" value="1"/>
</dbReference>
<comment type="caution">
    <text evidence="2">The sequence shown here is derived from an EMBL/GenBank/DDBJ whole genome shotgun (WGS) entry which is preliminary data.</text>
</comment>
<evidence type="ECO:0000313" key="2">
    <source>
        <dbReference type="EMBL" id="MBA1373332.1"/>
    </source>
</evidence>
<name>A0A7V8RBC8_9SPHN</name>
<dbReference type="InterPro" id="IPR001279">
    <property type="entry name" value="Metallo-B-lactamas"/>
</dbReference>
<evidence type="ECO:0000259" key="1">
    <source>
        <dbReference type="SMART" id="SM00849"/>
    </source>
</evidence>
<protein>
    <submittedName>
        <fullName evidence="2">MBL fold metallo-hydrolase</fullName>
    </submittedName>
</protein>
<dbReference type="Pfam" id="PF12706">
    <property type="entry name" value="Lactamase_B_2"/>
    <property type="match status" value="1"/>
</dbReference>
<dbReference type="PANTHER" id="PTHR46018:SF2">
    <property type="entry name" value="ZINC PHOSPHODIESTERASE ELAC PROTEIN 1"/>
    <property type="match status" value="1"/>
</dbReference>
<dbReference type="SUPFAM" id="SSF56281">
    <property type="entry name" value="Metallo-hydrolase/oxidoreductase"/>
    <property type="match status" value="1"/>
</dbReference>
<evidence type="ECO:0000313" key="3">
    <source>
        <dbReference type="Proteomes" id="UP000589292"/>
    </source>
</evidence>
<dbReference type="PANTHER" id="PTHR46018">
    <property type="entry name" value="ZINC PHOSPHODIESTERASE ELAC PROTEIN 1"/>
    <property type="match status" value="1"/>
</dbReference>
<keyword evidence="3" id="KW-1185">Reference proteome</keyword>